<feature type="compositionally biased region" description="Polar residues" evidence="1">
    <location>
        <begin position="340"/>
        <end position="356"/>
    </location>
</feature>
<feature type="compositionally biased region" description="Basic and acidic residues" evidence="1">
    <location>
        <begin position="193"/>
        <end position="204"/>
    </location>
</feature>
<feature type="region of interest" description="Disordered" evidence="1">
    <location>
        <begin position="184"/>
        <end position="209"/>
    </location>
</feature>
<name>A0A2T7Q0R3_POMCA</name>
<organism evidence="2 3">
    <name type="scientific">Pomacea canaliculata</name>
    <name type="common">Golden apple snail</name>
    <dbReference type="NCBI Taxonomy" id="400727"/>
    <lineage>
        <taxon>Eukaryota</taxon>
        <taxon>Metazoa</taxon>
        <taxon>Spiralia</taxon>
        <taxon>Lophotrochozoa</taxon>
        <taxon>Mollusca</taxon>
        <taxon>Gastropoda</taxon>
        <taxon>Caenogastropoda</taxon>
        <taxon>Architaenioglossa</taxon>
        <taxon>Ampullarioidea</taxon>
        <taxon>Ampullariidae</taxon>
        <taxon>Pomacea</taxon>
    </lineage>
</organism>
<feature type="compositionally biased region" description="Basic residues" evidence="1">
    <location>
        <begin position="316"/>
        <end position="335"/>
    </location>
</feature>
<feature type="region of interest" description="Disordered" evidence="1">
    <location>
        <begin position="313"/>
        <end position="362"/>
    </location>
</feature>
<dbReference type="AlphaFoldDB" id="A0A2T7Q0R3"/>
<keyword evidence="3" id="KW-1185">Reference proteome</keyword>
<gene>
    <name evidence="2" type="ORF">C0Q70_01893</name>
</gene>
<dbReference type="InterPro" id="IPR053819">
    <property type="entry name" value="TEADIR3_omega_loop"/>
</dbReference>
<feature type="region of interest" description="Disordered" evidence="1">
    <location>
        <begin position="1"/>
        <end position="21"/>
    </location>
</feature>
<reference evidence="2 3" key="1">
    <citation type="submission" date="2018-04" db="EMBL/GenBank/DDBJ databases">
        <title>The genome of golden apple snail Pomacea canaliculata provides insight into stress tolerance and invasive adaptation.</title>
        <authorList>
            <person name="Liu C."/>
            <person name="Liu B."/>
            <person name="Ren Y."/>
            <person name="Zhang Y."/>
            <person name="Wang H."/>
            <person name="Li S."/>
            <person name="Jiang F."/>
            <person name="Yin L."/>
            <person name="Zhang G."/>
            <person name="Qian W."/>
            <person name="Fan W."/>
        </authorList>
    </citation>
    <scope>NUCLEOTIDE SEQUENCE [LARGE SCALE GENOMIC DNA]</scope>
    <source>
        <strain evidence="2">SZHN2017</strain>
        <tissue evidence="2">Muscle</tissue>
    </source>
</reference>
<evidence type="ECO:0000256" key="1">
    <source>
        <dbReference type="SAM" id="MobiDB-lite"/>
    </source>
</evidence>
<evidence type="ECO:0000313" key="2">
    <source>
        <dbReference type="EMBL" id="PVD39265.1"/>
    </source>
</evidence>
<sequence length="362" mass="40676">MAAAVHMTRTSPPRLPAMHPALNPHPSLSMNHPLPPMPSHVGEKRHLVTLGFANQQQLPPISLPPPPPLPQSMYDEDDFEEDVDEDDISDLEDELHRELLACRSLQQQQQQQQQRGQVDMTQQLLSFADMVNADIQKFFGRRKGDEDSCDIYEDKWMVTKSGRELYYADLLRIAQGDYGESRSSKEAALQSSKVDREAPEDNRHSFSGKADVSVGLGPLKDLFEHGLKHYLHENKHKHPETRSVPSTSRKAEAESTFSNLIPMQQRRLPDSFWREPGVATIAESRSEPPTAGGSGLLGAATLPDFSDLMESWHGDHHAHHSSHHSHHLSHQHLHQQNHQPRTPASETISSPGSTESLVHHHL</sequence>
<accession>A0A2T7Q0R3</accession>
<protein>
    <submittedName>
        <fullName evidence="2">Uncharacterized protein</fullName>
    </submittedName>
</protein>
<dbReference type="Proteomes" id="UP000245119">
    <property type="component" value="Linkage Group LG1"/>
</dbReference>
<dbReference type="EMBL" id="PZQS01000001">
    <property type="protein sequence ID" value="PVD39265.1"/>
    <property type="molecule type" value="Genomic_DNA"/>
</dbReference>
<feature type="region of interest" description="Disordered" evidence="1">
    <location>
        <begin position="235"/>
        <end position="255"/>
    </location>
</feature>
<comment type="caution">
    <text evidence="2">The sequence shown here is derived from an EMBL/GenBank/DDBJ whole genome shotgun (WGS) entry which is preliminary data.</text>
</comment>
<evidence type="ECO:0000313" key="3">
    <source>
        <dbReference type="Proteomes" id="UP000245119"/>
    </source>
</evidence>
<dbReference type="Pfam" id="PF15238">
    <property type="entry name" value="TEADIR3"/>
    <property type="match status" value="1"/>
</dbReference>
<dbReference type="OrthoDB" id="10065076at2759"/>
<proteinExistence type="predicted"/>